<evidence type="ECO:0000256" key="14">
    <source>
        <dbReference type="ARBA" id="ARBA00048170"/>
    </source>
</evidence>
<evidence type="ECO:0000256" key="13">
    <source>
        <dbReference type="ARBA" id="ARBA00048144"/>
    </source>
</evidence>
<evidence type="ECO:0000256" key="1">
    <source>
        <dbReference type="ARBA" id="ARBA00006484"/>
    </source>
</evidence>
<protein>
    <recommendedName>
        <fullName evidence="5">15-hydroxyprostaglandin dehydrogenase [NAD(+)]</fullName>
        <ecNumber evidence="3">1.1.1.141</ecNumber>
        <ecNumber evidence="4">1.1.1.232</ecNumber>
    </recommendedName>
    <alternativeName>
        <fullName evidence="7">Eicosanoid/docosanoid dehydrogenase [NAD(+)]</fullName>
    </alternativeName>
    <alternativeName>
        <fullName evidence="6">Prostaglandin dehydrogenase 1</fullName>
    </alternativeName>
</protein>
<evidence type="ECO:0000256" key="6">
    <source>
        <dbReference type="ARBA" id="ARBA00041812"/>
    </source>
</evidence>
<dbReference type="Gene3D" id="3.40.50.720">
    <property type="entry name" value="NAD(P)-binding Rossmann-like Domain"/>
    <property type="match status" value="1"/>
</dbReference>
<comment type="catalytic activity">
    <reaction evidence="10">
        <text>resolvin D1 + NAD(+) = 8-oxoresolvin D1 + NADH + H(+)</text>
        <dbReference type="Rhea" id="RHEA:50124"/>
        <dbReference type="ChEBI" id="CHEBI:15378"/>
        <dbReference type="ChEBI" id="CHEBI:57540"/>
        <dbReference type="ChEBI" id="CHEBI:57945"/>
        <dbReference type="ChEBI" id="CHEBI:132079"/>
        <dbReference type="ChEBI" id="CHEBI:132080"/>
    </reaction>
    <physiologicalReaction direction="left-to-right" evidence="10">
        <dbReference type="Rhea" id="RHEA:50125"/>
    </physiologicalReaction>
</comment>
<comment type="catalytic activity">
    <reaction evidence="20">
        <text>(15S)-hydroxy-(5Z,8Z,11Z,13E)-eicosatetraenoate + NAD(+) = 15-oxo-(5Z,8Z,11Z,13E)-eicosatetraenoate + NADH + H(+)</text>
        <dbReference type="Rhea" id="RHEA:23260"/>
        <dbReference type="ChEBI" id="CHEBI:15378"/>
        <dbReference type="ChEBI" id="CHEBI:57409"/>
        <dbReference type="ChEBI" id="CHEBI:57410"/>
        <dbReference type="ChEBI" id="CHEBI:57540"/>
        <dbReference type="ChEBI" id="CHEBI:57945"/>
        <dbReference type="EC" id="1.1.1.232"/>
    </reaction>
    <physiologicalReaction direction="left-to-right" evidence="20">
        <dbReference type="Rhea" id="RHEA:23261"/>
    </physiologicalReaction>
</comment>
<dbReference type="InterPro" id="IPR036291">
    <property type="entry name" value="NAD(P)-bd_dom_sf"/>
</dbReference>
<dbReference type="RefSeq" id="XP_005095622.1">
    <property type="nucleotide sequence ID" value="XM_005095565.3"/>
</dbReference>
<comment type="function">
    <text evidence="8">Catalyzes the NAD-dependent dehydrogenation (oxidation) of a broad array of hydroxylated polyunsaturated fatty acids (mainly eicosanoids and docosanoids, including prostaglandins, lipoxins and resolvins), yielding their corresponding keto (oxo) metabolites. Decreases the levels of the pro-proliferative prostaglandins such as prostaglandin E2 (whose activity is increased in cancer because of an increase in the expression of cyclooxygenase 2) and generates oxo-fatty acid products that can profoundly influence cell function by abrogating pro-inflammatory cytokine expression. Converts resolvins E1, D1 and D2 to their oxo products, which represents a mode of resolvin inactivation. Resolvin E1 plays important roles during the resolution phase of acute inflammation, while resolvins D1 and D2 have a unique role in obesity-induced adipose inflammation.</text>
</comment>
<evidence type="ECO:0000256" key="22">
    <source>
        <dbReference type="RuleBase" id="RU000363"/>
    </source>
</evidence>
<dbReference type="RefSeq" id="XP_005095621.1">
    <property type="nucleotide sequence ID" value="XM_005095564.3"/>
</dbReference>
<evidence type="ECO:0000256" key="7">
    <source>
        <dbReference type="ARBA" id="ARBA00042026"/>
    </source>
</evidence>
<comment type="catalytic activity">
    <reaction evidence="16">
        <text>lipoxin A4 + NAD(+) = 15-oxo-(5S,6R)-dihydroxy-(7E,9E,11Z,13E)-eicosatetraenoate + NADH + H(+)</text>
        <dbReference type="Rhea" id="RHEA:41572"/>
        <dbReference type="ChEBI" id="CHEBI:15378"/>
        <dbReference type="ChEBI" id="CHEBI:57540"/>
        <dbReference type="ChEBI" id="CHEBI:57945"/>
        <dbReference type="ChEBI" id="CHEBI:67026"/>
        <dbReference type="ChEBI" id="CHEBI:78311"/>
    </reaction>
    <physiologicalReaction direction="left-to-right" evidence="16">
        <dbReference type="Rhea" id="RHEA:41573"/>
    </physiologicalReaction>
</comment>
<keyword evidence="2" id="KW-0560">Oxidoreductase</keyword>
<reference evidence="24 25" key="1">
    <citation type="submission" date="2025-05" db="UniProtKB">
        <authorList>
            <consortium name="RefSeq"/>
        </authorList>
    </citation>
    <scope>IDENTIFICATION</scope>
</reference>
<comment type="similarity">
    <text evidence="1 22">Belongs to the short-chain dehydrogenases/reductases (SDR) family.</text>
</comment>
<comment type="catalytic activity">
    <reaction evidence="21">
        <text>resolvin E1 + NAD(+) = 18-oxo-resolvin E1 + NADH + H(+)</text>
        <dbReference type="Rhea" id="RHEA:49244"/>
        <dbReference type="ChEBI" id="CHEBI:15378"/>
        <dbReference type="ChEBI" id="CHEBI:57540"/>
        <dbReference type="ChEBI" id="CHEBI:57945"/>
        <dbReference type="ChEBI" id="CHEBI:91000"/>
        <dbReference type="ChEBI" id="CHEBI:91001"/>
    </reaction>
    <physiologicalReaction direction="left-to-right" evidence="21">
        <dbReference type="Rhea" id="RHEA:49245"/>
    </physiologicalReaction>
</comment>
<comment type="catalytic activity">
    <reaction evidence="18">
        <text>prostaglandin E2 + NAD(+) = 15-oxoprostaglandin E2 + NADH + H(+)</text>
        <dbReference type="Rhea" id="RHEA:11876"/>
        <dbReference type="ChEBI" id="CHEBI:15378"/>
        <dbReference type="ChEBI" id="CHEBI:57400"/>
        <dbReference type="ChEBI" id="CHEBI:57540"/>
        <dbReference type="ChEBI" id="CHEBI:57945"/>
        <dbReference type="ChEBI" id="CHEBI:606564"/>
        <dbReference type="EC" id="1.1.1.141"/>
    </reaction>
    <physiologicalReaction direction="left-to-right" evidence="18">
        <dbReference type="Rhea" id="RHEA:11877"/>
    </physiologicalReaction>
</comment>
<evidence type="ECO:0000313" key="25">
    <source>
        <dbReference type="RefSeq" id="XP_005095622.1"/>
    </source>
</evidence>
<evidence type="ECO:0000256" key="9">
    <source>
        <dbReference type="ARBA" id="ARBA00047325"/>
    </source>
</evidence>
<dbReference type="EC" id="1.1.1.232" evidence="4"/>
<organism evidence="23 25">
    <name type="scientific">Aplysia californica</name>
    <name type="common">California sea hare</name>
    <dbReference type="NCBI Taxonomy" id="6500"/>
    <lineage>
        <taxon>Eukaryota</taxon>
        <taxon>Metazoa</taxon>
        <taxon>Spiralia</taxon>
        <taxon>Lophotrochozoa</taxon>
        <taxon>Mollusca</taxon>
        <taxon>Gastropoda</taxon>
        <taxon>Heterobranchia</taxon>
        <taxon>Euthyneura</taxon>
        <taxon>Tectipleura</taxon>
        <taxon>Aplysiida</taxon>
        <taxon>Aplysioidea</taxon>
        <taxon>Aplysiidae</taxon>
        <taxon>Aplysia</taxon>
    </lineage>
</organism>
<comment type="catalytic activity">
    <reaction evidence="14">
        <text>resolvin D1 + NAD(+) = 17-oxoresolvin D1 + NADH + H(+)</text>
        <dbReference type="Rhea" id="RHEA:50128"/>
        <dbReference type="ChEBI" id="CHEBI:15378"/>
        <dbReference type="ChEBI" id="CHEBI:57540"/>
        <dbReference type="ChEBI" id="CHEBI:57945"/>
        <dbReference type="ChEBI" id="CHEBI:132079"/>
        <dbReference type="ChEBI" id="CHEBI:132081"/>
    </reaction>
    <physiologicalReaction direction="left-to-right" evidence="14">
        <dbReference type="Rhea" id="RHEA:50129"/>
    </physiologicalReaction>
</comment>
<evidence type="ECO:0000256" key="12">
    <source>
        <dbReference type="ARBA" id="ARBA00048140"/>
    </source>
</evidence>
<comment type="catalytic activity">
    <reaction evidence="9">
        <text>prostaglandin E1 + NAD(+) = 15-oxoprostaglandin E1 + NADH + H(+)</text>
        <dbReference type="Rhea" id="RHEA:16477"/>
        <dbReference type="ChEBI" id="CHEBI:15378"/>
        <dbReference type="ChEBI" id="CHEBI:57397"/>
        <dbReference type="ChEBI" id="CHEBI:57401"/>
        <dbReference type="ChEBI" id="CHEBI:57540"/>
        <dbReference type="ChEBI" id="CHEBI:57945"/>
    </reaction>
    <physiologicalReaction direction="left-to-right" evidence="9">
        <dbReference type="Rhea" id="RHEA:16478"/>
    </physiologicalReaction>
</comment>
<evidence type="ECO:0000256" key="17">
    <source>
        <dbReference type="ARBA" id="ARBA00048611"/>
    </source>
</evidence>
<dbReference type="SUPFAM" id="SSF51735">
    <property type="entry name" value="NAD(P)-binding Rossmann-fold domains"/>
    <property type="match status" value="1"/>
</dbReference>
<dbReference type="PANTHER" id="PTHR44229">
    <property type="entry name" value="15-HYDROXYPROSTAGLANDIN DEHYDROGENASE [NAD(+)]"/>
    <property type="match status" value="1"/>
</dbReference>
<evidence type="ECO:0000256" key="20">
    <source>
        <dbReference type="ARBA" id="ARBA00049151"/>
    </source>
</evidence>
<comment type="catalytic activity">
    <reaction evidence="17">
        <text>prostaglandin A1 + NAD(+) = 15-oxo-prostaglandin A1 + NADH + H(+)</text>
        <dbReference type="Rhea" id="RHEA:41263"/>
        <dbReference type="ChEBI" id="CHEBI:15378"/>
        <dbReference type="ChEBI" id="CHEBI:57398"/>
        <dbReference type="ChEBI" id="CHEBI:57540"/>
        <dbReference type="ChEBI" id="CHEBI:57945"/>
        <dbReference type="ChEBI" id="CHEBI:85072"/>
    </reaction>
    <physiologicalReaction direction="left-to-right" evidence="17">
        <dbReference type="Rhea" id="RHEA:41264"/>
    </physiologicalReaction>
</comment>
<proteinExistence type="inferred from homology"/>
<dbReference type="Pfam" id="PF00106">
    <property type="entry name" value="adh_short"/>
    <property type="match status" value="1"/>
</dbReference>
<dbReference type="PROSITE" id="PS00061">
    <property type="entry name" value="ADH_SHORT"/>
    <property type="match status" value="1"/>
</dbReference>
<evidence type="ECO:0000256" key="4">
    <source>
        <dbReference type="ARBA" id="ARBA00039060"/>
    </source>
</evidence>
<sequence length="257" mass="27957">MQQLIRTAFVTGGAQGLGRGFSKALLDRGIKVCFADVQASVGKSTETEFKSLYGDDKVMFCHCDVTSVNNLEDSFNAAVKKFGHVDLMVNNAGIGDESKLVQMISINLTAAIQGSQIALEHMRKDKGGRGGRIINVASTAGLIGVYFSPRYCASKFGLVGYHHSMASNPHAKEMGLQFGCLCPAFTDTAIINFDETKMDYYDEGLKFLEAIGINTVDAVVDGFMHFVDNDDINGDIVTVTAQRGFQVKNKHKRKAHL</sequence>
<dbReference type="GeneID" id="101864449"/>
<dbReference type="EC" id="1.1.1.141" evidence="3"/>
<evidence type="ECO:0000256" key="18">
    <source>
        <dbReference type="ARBA" id="ARBA00048739"/>
    </source>
</evidence>
<evidence type="ECO:0000256" key="10">
    <source>
        <dbReference type="ARBA" id="ARBA00047672"/>
    </source>
</evidence>
<comment type="catalytic activity">
    <reaction evidence="12">
        <text>15-oxo-(5S,6R)-dihydroxy-(7E,9E,11Z)-eicosatrienoate + NADH + H(+) = (5S,6R,15S)-trihydroxy-(7E,9E,11Z)-eicosatrienoate + NAD(+)</text>
        <dbReference type="Rhea" id="RHEA:41596"/>
        <dbReference type="ChEBI" id="CHEBI:15378"/>
        <dbReference type="ChEBI" id="CHEBI:57540"/>
        <dbReference type="ChEBI" id="CHEBI:57945"/>
        <dbReference type="ChEBI" id="CHEBI:78325"/>
        <dbReference type="ChEBI" id="CHEBI:78329"/>
    </reaction>
    <physiologicalReaction direction="left-to-right" evidence="12">
        <dbReference type="Rhea" id="RHEA:41597"/>
    </physiologicalReaction>
</comment>
<keyword evidence="23" id="KW-1185">Reference proteome</keyword>
<comment type="catalytic activity">
    <reaction evidence="19">
        <text>resolvin D2 + NAD(+) = 16-oxoresolvin D2 + NADH + H(+)</text>
        <dbReference type="Rhea" id="RHEA:53588"/>
        <dbReference type="ChEBI" id="CHEBI:15378"/>
        <dbReference type="ChEBI" id="CHEBI:57540"/>
        <dbReference type="ChEBI" id="CHEBI:57945"/>
        <dbReference type="ChEBI" id="CHEBI:133367"/>
        <dbReference type="ChEBI" id="CHEBI:137498"/>
    </reaction>
    <physiologicalReaction direction="left-to-right" evidence="19">
        <dbReference type="Rhea" id="RHEA:53589"/>
    </physiologicalReaction>
</comment>
<evidence type="ECO:0000256" key="2">
    <source>
        <dbReference type="ARBA" id="ARBA00023002"/>
    </source>
</evidence>
<evidence type="ECO:0000256" key="8">
    <source>
        <dbReference type="ARBA" id="ARBA00045705"/>
    </source>
</evidence>
<dbReference type="PRINTS" id="PR00080">
    <property type="entry name" value="SDRFAMILY"/>
</dbReference>
<dbReference type="InterPro" id="IPR020904">
    <property type="entry name" value="Sc_DH/Rdtase_CS"/>
</dbReference>
<evidence type="ECO:0000256" key="21">
    <source>
        <dbReference type="ARBA" id="ARBA00049188"/>
    </source>
</evidence>
<comment type="catalytic activity">
    <reaction evidence="15">
        <text>resolvin D2 + NAD(+) = 7-oxoresolvin D2 + NADH + H(+)</text>
        <dbReference type="Rhea" id="RHEA:53584"/>
        <dbReference type="ChEBI" id="CHEBI:15378"/>
        <dbReference type="ChEBI" id="CHEBI:57540"/>
        <dbReference type="ChEBI" id="CHEBI:57945"/>
        <dbReference type="ChEBI" id="CHEBI:133367"/>
        <dbReference type="ChEBI" id="CHEBI:137497"/>
    </reaction>
    <physiologicalReaction direction="left-to-right" evidence="15">
        <dbReference type="Rhea" id="RHEA:53585"/>
    </physiologicalReaction>
</comment>
<evidence type="ECO:0000256" key="5">
    <source>
        <dbReference type="ARBA" id="ARBA00040276"/>
    </source>
</evidence>
<comment type="catalytic activity">
    <reaction evidence="11">
        <text>14-hydroxy-(4Z,7Z,10Z,12E,16Z,19Z)-docosahexaenoate + NAD(+) = 14-oxo-(4Z,7Z,10Z,12E,16Z,19Z)-docosahexaenoate + NADH + H(+)</text>
        <dbReference type="Rhea" id="RHEA:48952"/>
        <dbReference type="ChEBI" id="CHEBI:15378"/>
        <dbReference type="ChEBI" id="CHEBI:57540"/>
        <dbReference type="ChEBI" id="CHEBI:57945"/>
        <dbReference type="ChEBI" id="CHEBI:90866"/>
        <dbReference type="ChEBI" id="CHEBI:90867"/>
    </reaction>
    <physiologicalReaction direction="left-to-right" evidence="11">
        <dbReference type="Rhea" id="RHEA:48953"/>
    </physiologicalReaction>
</comment>
<dbReference type="PRINTS" id="PR00081">
    <property type="entry name" value="GDHRDH"/>
</dbReference>
<evidence type="ECO:0000313" key="23">
    <source>
        <dbReference type="Proteomes" id="UP000694888"/>
    </source>
</evidence>
<evidence type="ECO:0000256" key="19">
    <source>
        <dbReference type="ARBA" id="ARBA00048921"/>
    </source>
</evidence>
<comment type="catalytic activity">
    <reaction evidence="13">
        <text>(11R)-hydroxy-(5Z,8Z,12E,14Z)-eicosatetraenoate + NAD(+) = 11-oxo-(5Z,8Z,12E,14Z)-eicosatetraenoate + NADH + H(+)</text>
        <dbReference type="Rhea" id="RHEA:48640"/>
        <dbReference type="ChEBI" id="CHEBI:15378"/>
        <dbReference type="ChEBI" id="CHEBI:57540"/>
        <dbReference type="ChEBI" id="CHEBI:57945"/>
        <dbReference type="ChEBI" id="CHEBI:78836"/>
        <dbReference type="ChEBI" id="CHEBI:90697"/>
    </reaction>
    <physiologicalReaction direction="left-to-right" evidence="13">
        <dbReference type="Rhea" id="RHEA:48641"/>
    </physiologicalReaction>
</comment>
<evidence type="ECO:0000256" key="11">
    <source>
        <dbReference type="ARBA" id="ARBA00048008"/>
    </source>
</evidence>
<evidence type="ECO:0000256" key="3">
    <source>
        <dbReference type="ARBA" id="ARBA00038968"/>
    </source>
</evidence>
<accession>A0ABM0JK58</accession>
<evidence type="ECO:0000256" key="15">
    <source>
        <dbReference type="ARBA" id="ARBA00048393"/>
    </source>
</evidence>
<gene>
    <name evidence="24 25" type="primary">LOC101864449</name>
</gene>
<dbReference type="Proteomes" id="UP000694888">
    <property type="component" value="Unplaced"/>
</dbReference>
<dbReference type="PANTHER" id="PTHR44229:SF4">
    <property type="entry name" value="15-HYDROXYPROSTAGLANDIN DEHYDROGENASE [NAD(+)]"/>
    <property type="match status" value="1"/>
</dbReference>
<evidence type="ECO:0000313" key="24">
    <source>
        <dbReference type="RefSeq" id="XP_005095621.1"/>
    </source>
</evidence>
<dbReference type="InterPro" id="IPR002347">
    <property type="entry name" value="SDR_fam"/>
</dbReference>
<name>A0ABM0JK58_APLCA</name>
<evidence type="ECO:0000256" key="16">
    <source>
        <dbReference type="ARBA" id="ARBA00048535"/>
    </source>
</evidence>